<dbReference type="AlphaFoldDB" id="A0A7H8QLN5"/>
<dbReference type="KEGG" id="trg:TRUGW13939_01939"/>
<feature type="compositionally biased region" description="Polar residues" evidence="1">
    <location>
        <begin position="322"/>
        <end position="349"/>
    </location>
</feature>
<evidence type="ECO:0000256" key="1">
    <source>
        <dbReference type="SAM" id="MobiDB-lite"/>
    </source>
</evidence>
<dbReference type="InterPro" id="IPR018392">
    <property type="entry name" value="LysM"/>
</dbReference>
<feature type="compositionally biased region" description="Low complexity" evidence="1">
    <location>
        <begin position="602"/>
        <end position="612"/>
    </location>
</feature>
<name>A0A7H8QLN5_TALRU</name>
<feature type="region of interest" description="Disordered" evidence="1">
    <location>
        <begin position="393"/>
        <end position="529"/>
    </location>
</feature>
<keyword evidence="4" id="KW-1185">Reference proteome</keyword>
<protein>
    <recommendedName>
        <fullName evidence="2">LysM domain-containing protein</fullName>
    </recommendedName>
</protein>
<organism evidence="3 4">
    <name type="scientific">Talaromyces rugulosus</name>
    <name type="common">Penicillium rugulosum</name>
    <dbReference type="NCBI Taxonomy" id="121627"/>
    <lineage>
        <taxon>Eukaryota</taxon>
        <taxon>Fungi</taxon>
        <taxon>Dikarya</taxon>
        <taxon>Ascomycota</taxon>
        <taxon>Pezizomycotina</taxon>
        <taxon>Eurotiomycetes</taxon>
        <taxon>Eurotiomycetidae</taxon>
        <taxon>Eurotiales</taxon>
        <taxon>Trichocomaceae</taxon>
        <taxon>Talaromyces</taxon>
        <taxon>Talaromyces sect. Islandici</taxon>
    </lineage>
</organism>
<feature type="compositionally biased region" description="Low complexity" evidence="1">
    <location>
        <begin position="399"/>
        <end position="411"/>
    </location>
</feature>
<feature type="region of interest" description="Disordered" evidence="1">
    <location>
        <begin position="311"/>
        <end position="349"/>
    </location>
</feature>
<dbReference type="Proteomes" id="UP000509510">
    <property type="component" value="Chromosome I"/>
</dbReference>
<dbReference type="PROSITE" id="PS51782">
    <property type="entry name" value="LYSM"/>
    <property type="match status" value="1"/>
</dbReference>
<evidence type="ECO:0000313" key="4">
    <source>
        <dbReference type="Proteomes" id="UP000509510"/>
    </source>
</evidence>
<feature type="compositionally biased region" description="Low complexity" evidence="1">
    <location>
        <begin position="176"/>
        <end position="189"/>
    </location>
</feature>
<dbReference type="InterPro" id="IPR036779">
    <property type="entry name" value="LysM_dom_sf"/>
</dbReference>
<reference evidence="4" key="1">
    <citation type="submission" date="2020-06" db="EMBL/GenBank/DDBJ databases">
        <title>A chromosome-scale genome assembly of Talaromyces rugulosus W13939.</title>
        <authorList>
            <person name="Wang B."/>
            <person name="Guo L."/>
            <person name="Ye K."/>
            <person name="Wang L."/>
        </authorList>
    </citation>
    <scope>NUCLEOTIDE SEQUENCE [LARGE SCALE GENOMIC DNA]</scope>
    <source>
        <strain evidence="4">W13939</strain>
    </source>
</reference>
<feature type="domain" description="LysM" evidence="2">
    <location>
        <begin position="251"/>
        <end position="295"/>
    </location>
</feature>
<feature type="compositionally biased region" description="Basic and acidic residues" evidence="1">
    <location>
        <begin position="413"/>
        <end position="425"/>
    </location>
</feature>
<dbReference type="PANTHER" id="PTHR20932">
    <property type="entry name" value="LYSM AND PUTATIVE PEPTIDOGLYCAN-BINDING DOMAIN-CONTAINING PROTEIN"/>
    <property type="match status" value="1"/>
</dbReference>
<evidence type="ECO:0000313" key="3">
    <source>
        <dbReference type="EMBL" id="QKX54850.1"/>
    </source>
</evidence>
<feature type="compositionally biased region" description="Polar residues" evidence="1">
    <location>
        <begin position="506"/>
        <end position="526"/>
    </location>
</feature>
<dbReference type="OrthoDB" id="2192830at2759"/>
<feature type="region of interest" description="Disordered" evidence="1">
    <location>
        <begin position="1"/>
        <end position="125"/>
    </location>
</feature>
<feature type="compositionally biased region" description="Polar residues" evidence="1">
    <location>
        <begin position="434"/>
        <end position="449"/>
    </location>
</feature>
<feature type="region of interest" description="Disordered" evidence="1">
    <location>
        <begin position="138"/>
        <end position="195"/>
    </location>
</feature>
<feature type="compositionally biased region" description="Low complexity" evidence="1">
    <location>
        <begin position="14"/>
        <end position="29"/>
    </location>
</feature>
<dbReference type="EMBL" id="CP055898">
    <property type="protein sequence ID" value="QKX54850.1"/>
    <property type="molecule type" value="Genomic_DNA"/>
</dbReference>
<feature type="region of interest" description="Disordered" evidence="1">
    <location>
        <begin position="577"/>
        <end position="645"/>
    </location>
</feature>
<dbReference type="RefSeq" id="XP_035341029.1">
    <property type="nucleotide sequence ID" value="XM_035485136.1"/>
</dbReference>
<feature type="compositionally biased region" description="Basic and acidic residues" evidence="1">
    <location>
        <begin position="89"/>
        <end position="108"/>
    </location>
</feature>
<sequence>MSSNTDSPDFLDPATSSASSSRRLNTSIRPRNRRQIPINDEEEENRIHTLSSRLSAASNGLTPPQSRGTTPSPYASRRGSPLPQKHPSRATEREINDRYRDDSADRGFSKAYGSSPHSSQGFFESSWSSIQSLASSVLGNEASSSWGKPGPSLSASAKRRKPSRSDITPFHPPKQTGPSTWGPSTPSTSQIGAGTREERQALVQAKKREILLLANGDSVSDLKGRYKRKDSMDRTETHTTEEEQNEEALVYVHHVQPSDTMTGLSIKYGCQLAIFRKANGFWPSDSIQTRKTVLLPAEACSVKGRRIAKPDNLDLLGDGPSAKSSTEDLNGSSIAPVESQTQDESGTNVEGEQIWKHEAWVQMEDFPAPVEIGRVPRKTLGFFPRSRRRSMSIPYSDLESSSTPPSESSTTIKRAESPLRTRRDSSPQYFRPSSRLTPSTQSPALSSTRSNHRRTGSITLSGPGGVGTLGRDVHAPGPAPDGLNKFFSQHLPHLAAPPPPSQQAPTSRKASFDSMSSVPSTASHSGLENVGGAIEGWMRKMATRAKTGLNEIQQGSSSQAPHGNAVGISGLGDLIELSDGLEGTTPPPSSSLNRREYLAPPHHTQQQQQTHTLGKAQYERFASSLASTSRARVGGRVIDDSHKND</sequence>
<dbReference type="PANTHER" id="PTHR20932:SF8">
    <property type="entry name" value="LD22649P"/>
    <property type="match status" value="1"/>
</dbReference>
<dbReference type="InterPro" id="IPR045030">
    <property type="entry name" value="LYSM1-4"/>
</dbReference>
<dbReference type="CDD" id="cd00118">
    <property type="entry name" value="LysM"/>
    <property type="match status" value="1"/>
</dbReference>
<evidence type="ECO:0000259" key="2">
    <source>
        <dbReference type="PROSITE" id="PS51782"/>
    </source>
</evidence>
<gene>
    <name evidence="3" type="ORF">TRUGW13939_01939</name>
</gene>
<feature type="compositionally biased region" description="Polar residues" evidence="1">
    <location>
        <begin position="48"/>
        <end position="73"/>
    </location>
</feature>
<proteinExistence type="predicted"/>
<dbReference type="GeneID" id="55989449"/>
<dbReference type="Gene3D" id="3.10.350.10">
    <property type="entry name" value="LysM domain"/>
    <property type="match status" value="1"/>
</dbReference>
<accession>A0A7H8QLN5</accession>